<dbReference type="AlphaFoldDB" id="A0A2V2NEN0"/>
<evidence type="ECO:0000313" key="1">
    <source>
        <dbReference type="EMBL" id="PWR74837.1"/>
    </source>
</evidence>
<dbReference type="RefSeq" id="WP_109940600.1">
    <property type="nucleotide sequence ID" value="NZ_CP176366.1"/>
</dbReference>
<evidence type="ECO:0000313" key="2">
    <source>
        <dbReference type="Proteomes" id="UP000245934"/>
    </source>
</evidence>
<gene>
    <name evidence="1" type="ORF">DLD82_08035</name>
</gene>
<keyword evidence="2" id="KW-1185">Reference proteome</keyword>
<accession>A0A2V2NEN0</accession>
<reference evidence="1 2" key="1">
    <citation type="submission" date="2018-05" db="EMBL/GenBank/DDBJ databases">
        <title>Draft genome of Methanospirillum stamsii Pt1.</title>
        <authorList>
            <person name="Dueholm M.S."/>
            <person name="Nielsen P.H."/>
            <person name="Bakmann L.F."/>
            <person name="Otzen D.E."/>
        </authorList>
    </citation>
    <scope>NUCLEOTIDE SEQUENCE [LARGE SCALE GENOMIC DNA]</scope>
    <source>
        <strain evidence="1 2">Pt1</strain>
    </source>
</reference>
<sequence length="148" mass="17218">MSLRKFKNPKTNSVREEGDLFEFIKELGFEYGSVLRIGGQITGQVLMESGQLSEDLIHKYQSLFDGDITYYLEKRRLSSKAADIVVSYSHHLEEVHSEQDLMNELMSVYDSLDEIKRKITRAQFEAESWRYKIIVQKPSGDDEQEDSE</sequence>
<dbReference type="GeneID" id="97610549"/>
<dbReference type="Proteomes" id="UP000245934">
    <property type="component" value="Unassembled WGS sequence"/>
</dbReference>
<organism evidence="1 2">
    <name type="scientific">Methanospirillum stamsii</name>
    <dbReference type="NCBI Taxonomy" id="1277351"/>
    <lineage>
        <taxon>Archaea</taxon>
        <taxon>Methanobacteriati</taxon>
        <taxon>Methanobacteriota</taxon>
        <taxon>Stenosarchaea group</taxon>
        <taxon>Methanomicrobia</taxon>
        <taxon>Methanomicrobiales</taxon>
        <taxon>Methanospirillaceae</taxon>
        <taxon>Methanospirillum</taxon>
    </lineage>
</organism>
<comment type="caution">
    <text evidence="1">The sequence shown here is derived from an EMBL/GenBank/DDBJ whole genome shotgun (WGS) entry which is preliminary data.</text>
</comment>
<dbReference type="EMBL" id="QGMZ01000015">
    <property type="protein sequence ID" value="PWR74837.1"/>
    <property type="molecule type" value="Genomic_DNA"/>
</dbReference>
<protein>
    <submittedName>
        <fullName evidence="1">Uncharacterized protein</fullName>
    </submittedName>
</protein>
<proteinExistence type="predicted"/>
<name>A0A2V2NEN0_9EURY</name>